<accession>A0A9D9I4V4</accession>
<dbReference type="PROSITE" id="PS01036">
    <property type="entry name" value="HSP70_3"/>
    <property type="match status" value="1"/>
</dbReference>
<organism evidence="11 12">
    <name type="scientific">Candidatus Merdivivens pullistercoris</name>
    <dbReference type="NCBI Taxonomy" id="2840873"/>
    <lineage>
        <taxon>Bacteria</taxon>
        <taxon>Pseudomonadati</taxon>
        <taxon>Bacteroidota</taxon>
        <taxon>Bacteroidia</taxon>
        <taxon>Bacteroidales</taxon>
        <taxon>Muribaculaceae</taxon>
        <taxon>Muribaculaceae incertae sedis</taxon>
        <taxon>Candidatus Merdivivens</taxon>
    </lineage>
</organism>
<dbReference type="HAMAP" id="MF_00332">
    <property type="entry name" value="DnaK"/>
    <property type="match status" value="1"/>
</dbReference>
<dbReference type="InterPro" id="IPR029047">
    <property type="entry name" value="HSP70_peptide-bd_sf"/>
</dbReference>
<evidence type="ECO:0000256" key="9">
    <source>
        <dbReference type="RuleBase" id="RU003322"/>
    </source>
</evidence>
<protein>
    <recommendedName>
        <fullName evidence="2 8">Chaperone protein DnaK</fullName>
    </recommendedName>
    <alternativeName>
        <fullName evidence="8">HSP70</fullName>
    </alternativeName>
    <alternativeName>
        <fullName evidence="8">Heat shock 70 kDa protein</fullName>
    </alternativeName>
    <alternativeName>
        <fullName evidence="8">Heat shock protein 70</fullName>
    </alternativeName>
</protein>
<reference evidence="11" key="1">
    <citation type="submission" date="2020-10" db="EMBL/GenBank/DDBJ databases">
        <authorList>
            <person name="Gilroy R."/>
        </authorList>
    </citation>
    <scope>NUCLEOTIDE SEQUENCE</scope>
    <source>
        <strain evidence="11">10037</strain>
    </source>
</reference>
<feature type="compositionally biased region" description="Gly residues" evidence="10">
    <location>
        <begin position="620"/>
        <end position="630"/>
    </location>
</feature>
<dbReference type="Proteomes" id="UP000823597">
    <property type="component" value="Unassembled WGS sequence"/>
</dbReference>
<dbReference type="Gene3D" id="3.30.420.40">
    <property type="match status" value="2"/>
</dbReference>
<dbReference type="Gene3D" id="2.60.34.10">
    <property type="entry name" value="Substrate Binding Domain Of DNAk, Chain A, domain 1"/>
    <property type="match status" value="1"/>
</dbReference>
<dbReference type="GO" id="GO:0140662">
    <property type="term" value="F:ATP-dependent protein folding chaperone"/>
    <property type="evidence" value="ECO:0007669"/>
    <property type="project" value="InterPro"/>
</dbReference>
<dbReference type="PROSITE" id="PS00297">
    <property type="entry name" value="HSP70_1"/>
    <property type="match status" value="1"/>
</dbReference>
<dbReference type="GO" id="GO:0051082">
    <property type="term" value="F:unfolded protein binding"/>
    <property type="evidence" value="ECO:0007669"/>
    <property type="project" value="InterPro"/>
</dbReference>
<dbReference type="PROSITE" id="PS00329">
    <property type="entry name" value="HSP70_2"/>
    <property type="match status" value="1"/>
</dbReference>
<keyword evidence="6 8" id="KW-0346">Stress response</keyword>
<dbReference type="NCBIfam" id="NF003520">
    <property type="entry name" value="PRK05183.1"/>
    <property type="match status" value="1"/>
</dbReference>
<comment type="similarity">
    <text evidence="1 8 9">Belongs to the heat shock protein 70 family.</text>
</comment>
<dbReference type="FunFam" id="3.30.420.40:FF:000004">
    <property type="entry name" value="Molecular chaperone DnaK"/>
    <property type="match status" value="1"/>
</dbReference>
<feature type="modified residue" description="Phosphothreonine; by autocatalysis" evidence="8">
    <location>
        <position position="197"/>
    </location>
</feature>
<gene>
    <name evidence="8 11" type="primary">dnaK</name>
    <name evidence="11" type="ORF">IAB93_08180</name>
</gene>
<evidence type="ECO:0000313" key="12">
    <source>
        <dbReference type="Proteomes" id="UP000823597"/>
    </source>
</evidence>
<feature type="region of interest" description="Disordered" evidence="10">
    <location>
        <begin position="594"/>
        <end position="646"/>
    </location>
</feature>
<evidence type="ECO:0000256" key="6">
    <source>
        <dbReference type="ARBA" id="ARBA00023016"/>
    </source>
</evidence>
<dbReference type="InterPro" id="IPR029048">
    <property type="entry name" value="HSP70_C_sf"/>
</dbReference>
<evidence type="ECO:0000256" key="4">
    <source>
        <dbReference type="ARBA" id="ARBA00022741"/>
    </source>
</evidence>
<dbReference type="InterPro" id="IPR012725">
    <property type="entry name" value="Chaperone_DnaK"/>
</dbReference>
<keyword evidence="7 8" id="KW-0143">Chaperone</keyword>
<comment type="induction">
    <text evidence="8">By stress conditions e.g. heat shock.</text>
</comment>
<dbReference type="Pfam" id="PF00012">
    <property type="entry name" value="HSP70"/>
    <property type="match status" value="1"/>
</dbReference>
<dbReference type="Gene3D" id="3.90.640.10">
    <property type="entry name" value="Actin, Chain A, domain 4"/>
    <property type="match status" value="1"/>
</dbReference>
<evidence type="ECO:0000256" key="10">
    <source>
        <dbReference type="SAM" id="MobiDB-lite"/>
    </source>
</evidence>
<dbReference type="NCBIfam" id="TIGR02350">
    <property type="entry name" value="prok_dnaK"/>
    <property type="match status" value="1"/>
</dbReference>
<dbReference type="PANTHER" id="PTHR19375">
    <property type="entry name" value="HEAT SHOCK PROTEIN 70KDA"/>
    <property type="match status" value="1"/>
</dbReference>
<evidence type="ECO:0000256" key="7">
    <source>
        <dbReference type="ARBA" id="ARBA00023186"/>
    </source>
</evidence>
<dbReference type="InterPro" id="IPR018181">
    <property type="entry name" value="Heat_shock_70_CS"/>
</dbReference>
<keyword evidence="4 8" id="KW-0547">Nucleotide-binding</keyword>
<comment type="caution">
    <text evidence="11">The sequence shown here is derived from an EMBL/GenBank/DDBJ whole genome shotgun (WGS) entry which is preliminary data.</text>
</comment>
<dbReference type="FunFam" id="1.20.1270.10:FF:000001">
    <property type="entry name" value="Molecular chaperone DnaK"/>
    <property type="match status" value="1"/>
</dbReference>
<dbReference type="GO" id="GO:0005524">
    <property type="term" value="F:ATP binding"/>
    <property type="evidence" value="ECO:0007669"/>
    <property type="project" value="UniProtKB-UniRule"/>
</dbReference>
<dbReference type="SUPFAM" id="SSF53067">
    <property type="entry name" value="Actin-like ATPase domain"/>
    <property type="match status" value="2"/>
</dbReference>
<dbReference type="PRINTS" id="PR00301">
    <property type="entry name" value="HEATSHOCK70"/>
</dbReference>
<keyword evidence="5 8" id="KW-0067">ATP-binding</keyword>
<reference evidence="11" key="2">
    <citation type="journal article" date="2021" name="PeerJ">
        <title>Extensive microbial diversity within the chicken gut microbiome revealed by metagenomics and culture.</title>
        <authorList>
            <person name="Gilroy R."/>
            <person name="Ravi A."/>
            <person name="Getino M."/>
            <person name="Pursley I."/>
            <person name="Horton D.L."/>
            <person name="Alikhan N.F."/>
            <person name="Baker D."/>
            <person name="Gharbi K."/>
            <person name="Hall N."/>
            <person name="Watson M."/>
            <person name="Adriaenssens E.M."/>
            <person name="Foster-Nyarko E."/>
            <person name="Jarju S."/>
            <person name="Secka A."/>
            <person name="Antonio M."/>
            <person name="Oren A."/>
            <person name="Chaudhuri R.R."/>
            <person name="La Ragione R."/>
            <person name="Hildebrand F."/>
            <person name="Pallen M.J."/>
        </authorList>
    </citation>
    <scope>NUCLEOTIDE SEQUENCE</scope>
    <source>
        <strain evidence="11">10037</strain>
    </source>
</reference>
<feature type="compositionally biased region" description="Low complexity" evidence="10">
    <location>
        <begin position="600"/>
        <end position="619"/>
    </location>
</feature>
<dbReference type="SUPFAM" id="SSF100920">
    <property type="entry name" value="Heat shock protein 70kD (HSP70), peptide-binding domain"/>
    <property type="match status" value="1"/>
</dbReference>
<dbReference type="CDD" id="cd10234">
    <property type="entry name" value="ASKHA_NBD_HSP70_DnaK-like"/>
    <property type="match status" value="1"/>
</dbReference>
<proteinExistence type="evidence at transcript level"/>
<dbReference type="NCBIfam" id="NF001413">
    <property type="entry name" value="PRK00290.1"/>
    <property type="match status" value="1"/>
</dbReference>
<evidence type="ECO:0000256" key="1">
    <source>
        <dbReference type="ARBA" id="ARBA00007381"/>
    </source>
</evidence>
<evidence type="ECO:0000256" key="5">
    <source>
        <dbReference type="ARBA" id="ARBA00022840"/>
    </source>
</evidence>
<evidence type="ECO:0000256" key="8">
    <source>
        <dbReference type="HAMAP-Rule" id="MF_00332"/>
    </source>
</evidence>
<dbReference type="InterPro" id="IPR013126">
    <property type="entry name" value="Hsp_70_fam"/>
</dbReference>
<name>A0A9D9I4V4_9BACT</name>
<sequence>MGKIIGIDLGTTNSCVAVMEGKEPTVIINNEGQRTTPSVVAFTNDGERKIGNAAKRQAITNPHKTVFSIKRFMGEKYDQVTKEIERVPYKVVRGDNNTPRVDIDGKLYSPQEISAMTLQKMKKTAEEYLGQEVHEAVITVPAYFSDSQRQATKEAGEIAGLKVMRIINEPTAAALAYGLDKKHKEMKVAVYDLGGGTFDISILDLGDGVFEVLSTNGDTHLGGDDFDQTIIDWLASEFAAENGGFDLKKDPMALQRLKEAAEKAKIELSNQTSTEINLPYITADATGPKHLVKTLTRAKFEQLADSLIQKTIEPCRKALADANLKPSDIDEVLLVGGSTRIPAIQAIVEKFFGKTPNRSVNPDEVVAIGAAIQGGVLAGDVKDVLLLDVTPLSLGIETLGNVMTKLIEANTTIPTRKSQVFSTAADNQPSVEIHVLQGERPMARDNKSIGRFHLDGIAPAPRGIPQIEVTFDIDANGILSVSAKDKATGKEQKIRIEASSGLSEEEIKRMRDEAKANEAADKAEREKADKINEADAMIFQSEKNLKDYGDKIPADKRAAIESALTQLKSAYESKDISSINSALENINNAWHAASEDMAKAAQQQQGPSQNAGSSSSAGNNQGGGNSGNGSNGSDPGTVDVDYEEVK</sequence>
<evidence type="ECO:0000313" key="11">
    <source>
        <dbReference type="EMBL" id="MBO8465952.1"/>
    </source>
</evidence>
<dbReference type="FunFam" id="2.60.34.10:FF:000014">
    <property type="entry name" value="Chaperone protein DnaK HSP70"/>
    <property type="match status" value="1"/>
</dbReference>
<dbReference type="EMBL" id="JADIME010000085">
    <property type="protein sequence ID" value="MBO8465952.1"/>
    <property type="molecule type" value="Genomic_DNA"/>
</dbReference>
<dbReference type="FunFam" id="3.90.640.10:FF:000003">
    <property type="entry name" value="Molecular chaperone DnaK"/>
    <property type="match status" value="1"/>
</dbReference>
<evidence type="ECO:0000256" key="3">
    <source>
        <dbReference type="ARBA" id="ARBA00022553"/>
    </source>
</evidence>
<dbReference type="Gene3D" id="1.20.1270.10">
    <property type="match status" value="1"/>
</dbReference>
<dbReference type="AlphaFoldDB" id="A0A9D9I4V4"/>
<dbReference type="InterPro" id="IPR043129">
    <property type="entry name" value="ATPase_NBD"/>
</dbReference>
<evidence type="ECO:0000256" key="2">
    <source>
        <dbReference type="ARBA" id="ARBA00014415"/>
    </source>
</evidence>
<comment type="function">
    <text evidence="8">Acts as a chaperone.</text>
</comment>
<keyword evidence="3 8" id="KW-0597">Phosphoprotein</keyword>